<evidence type="ECO:0000313" key="15">
    <source>
        <dbReference type="EMBL" id="ADB55076.1"/>
    </source>
</evidence>
<gene>
    <name evidence="15" type="primary">S</name>
</gene>
<accession>D2X474</accession>
<dbReference type="Pfam" id="PF00695">
    <property type="entry name" value="vMSA"/>
    <property type="match status" value="1"/>
</dbReference>
<evidence type="ECO:0000256" key="12">
    <source>
        <dbReference type="ARBA" id="ARBA00023288"/>
    </source>
</evidence>
<organism evidence="15">
    <name type="scientific">Hepatitis B virus</name>
    <name type="common">HBV</name>
    <dbReference type="NCBI Taxonomy" id="10407"/>
    <lineage>
        <taxon>Viruses</taxon>
        <taxon>Riboviria</taxon>
        <taxon>Pararnavirae</taxon>
        <taxon>Artverviricota</taxon>
        <taxon>Revtraviricetes</taxon>
        <taxon>Blubervirales</taxon>
        <taxon>Hepadnaviridae</taxon>
        <taxon>Orthohepadnavirus</taxon>
        <taxon>Orthohepadnavirus hominoidei</taxon>
    </lineage>
</organism>
<dbReference type="InterPro" id="IPR000349">
    <property type="entry name" value="HBV_HBSAG"/>
</dbReference>
<evidence type="ECO:0000256" key="9">
    <source>
        <dbReference type="ARBA" id="ARBA00022989"/>
    </source>
</evidence>
<evidence type="ECO:0000256" key="7">
    <source>
        <dbReference type="ARBA" id="ARBA00022804"/>
    </source>
</evidence>
<name>D2X474_HBV</name>
<keyword evidence="2" id="KW-1168">Fusion of virus membrane with host membrane</keyword>
<evidence type="ECO:0000256" key="8">
    <source>
        <dbReference type="ARBA" id="ARBA00022844"/>
    </source>
</evidence>
<dbReference type="GO" id="GO:0046718">
    <property type="term" value="P:symbiont entry into host cell"/>
    <property type="evidence" value="ECO:0007669"/>
    <property type="project" value="UniProtKB-KW"/>
</dbReference>
<evidence type="ECO:0000256" key="2">
    <source>
        <dbReference type="ARBA" id="ARBA00022506"/>
    </source>
</evidence>
<reference evidence="15" key="1">
    <citation type="journal article" date="2010" name="J. Gastroenterol.">
        <title>Significant association of different preS mutations with hepatitis B-related cirrhosis or hepatocellular carcinoma.</title>
        <authorList>
            <person name="Yin J."/>
            <person name="Xie J."/>
            <person name="Zhang H."/>
            <person name="Shen Q."/>
            <person name="Han L."/>
            <person name="Lu W."/>
            <person name="Han Y."/>
            <person name="Li C."/>
            <person name="Ni W."/>
            <person name="Wang H."/>
            <person name="Cao G."/>
        </authorList>
    </citation>
    <scope>NUCLEOTIDE SEQUENCE</scope>
    <source>
        <strain evidence="15">CHBP_73</strain>
    </source>
</reference>
<keyword evidence="4" id="KW-1162">Viral penetration into host cytoplasm</keyword>
<evidence type="ECO:0000256" key="3">
    <source>
        <dbReference type="ARBA" id="ARBA00022581"/>
    </source>
</evidence>
<evidence type="ECO:0000256" key="13">
    <source>
        <dbReference type="ARBA" id="ARBA00023296"/>
    </source>
</evidence>
<keyword evidence="6" id="KW-0519">Myristate</keyword>
<keyword evidence="11" id="KW-0325">Glycoprotein</keyword>
<evidence type="ECO:0000256" key="4">
    <source>
        <dbReference type="ARBA" id="ARBA00022595"/>
    </source>
</evidence>
<dbReference type="EMBL" id="GQ857898">
    <property type="protein sequence ID" value="ADB55076.1"/>
    <property type="molecule type" value="Genomic_DNA"/>
</dbReference>
<keyword evidence="5" id="KW-0812">Transmembrane</keyword>
<keyword evidence="9" id="KW-1133">Transmembrane helix</keyword>
<proteinExistence type="predicted"/>
<dbReference type="GO" id="GO:0039663">
    <property type="term" value="P:membrane fusion involved in viral entry into host cell"/>
    <property type="evidence" value="ECO:0007669"/>
    <property type="project" value="UniProtKB-KW"/>
</dbReference>
<protein>
    <submittedName>
        <fullName evidence="15">Large S protein</fullName>
    </submittedName>
</protein>
<evidence type="ECO:0000256" key="6">
    <source>
        <dbReference type="ARBA" id="ARBA00022707"/>
    </source>
</evidence>
<dbReference type="GO" id="GO:0055036">
    <property type="term" value="C:virion membrane"/>
    <property type="evidence" value="ECO:0007669"/>
    <property type="project" value="UniProtKB-SubCell"/>
</dbReference>
<evidence type="ECO:0000256" key="11">
    <source>
        <dbReference type="ARBA" id="ARBA00023180"/>
    </source>
</evidence>
<organismHost>
    <name type="scientific">Pan troglodytes</name>
    <name type="common">Chimpanzee</name>
    <dbReference type="NCBI Taxonomy" id="9598"/>
</organismHost>
<dbReference type="GO" id="GO:0019062">
    <property type="term" value="P:virion attachment to host cell"/>
    <property type="evidence" value="ECO:0007669"/>
    <property type="project" value="UniProtKB-KW"/>
</dbReference>
<keyword evidence="10" id="KW-0472">Membrane</keyword>
<keyword evidence="12" id="KW-0449">Lipoprotein</keyword>
<evidence type="ECO:0000256" key="5">
    <source>
        <dbReference type="ARBA" id="ARBA00022692"/>
    </source>
</evidence>
<keyword evidence="13" id="KW-1160">Virus entry into host cell</keyword>
<keyword evidence="3" id="KW-0945">Host-virus interaction</keyword>
<comment type="subcellular location">
    <subcellularLocation>
        <location evidence="1">Virion membrane</location>
    </subcellularLocation>
</comment>
<keyword evidence="8" id="KW-0946">Virion</keyword>
<evidence type="ECO:0000256" key="1">
    <source>
        <dbReference type="ARBA" id="ARBA00004182"/>
    </source>
</evidence>
<organismHost>
    <name type="scientific">Homo sapiens</name>
    <name type="common">Human</name>
    <dbReference type="NCBI Taxonomy" id="9606"/>
</organismHost>
<evidence type="ECO:0000256" key="10">
    <source>
        <dbReference type="ARBA" id="ARBA00023136"/>
    </source>
</evidence>
<keyword evidence="7" id="KW-1161">Viral attachment to host cell</keyword>
<feature type="region of interest" description="Disordered" evidence="14">
    <location>
        <begin position="1"/>
        <end position="51"/>
    </location>
</feature>
<evidence type="ECO:0000256" key="14">
    <source>
        <dbReference type="SAM" id="MobiDB-lite"/>
    </source>
</evidence>
<sequence>MGGWSSKPRQGMGTNLSVPNPLGFFPDHQLDPAFGANSNNPDWDFNPNKDHWPEANQVGAGAFGPGFTPPHGGLLGWSPQAQGILTTVPVTPAPASTNPKSGIQPTPVSPPLRDNHPQAMLWNSPAFHKARLYPVVRGPYFPAGGSLTGTVDPVPTTASPISSIFSRTGDPAPNMDNTTSRFLRPLLLL</sequence>